<accession>A0A1L7U8N1</accession>
<dbReference type="GO" id="GO:0016020">
    <property type="term" value="C:membrane"/>
    <property type="evidence" value="ECO:0007669"/>
    <property type="project" value="UniProtKB-SubCell"/>
</dbReference>
<dbReference type="GO" id="GO:0008324">
    <property type="term" value="F:monoatomic cation transmembrane transporter activity"/>
    <property type="evidence" value="ECO:0007669"/>
    <property type="project" value="InterPro"/>
</dbReference>
<dbReference type="SUPFAM" id="SSF161111">
    <property type="entry name" value="Cation efflux protein transmembrane domain-like"/>
    <property type="match status" value="1"/>
</dbReference>
<dbReference type="InterPro" id="IPR002524">
    <property type="entry name" value="Cation_efflux"/>
</dbReference>
<dbReference type="RefSeq" id="XP_041690285.1">
    <property type="nucleotide sequence ID" value="XM_041824846.1"/>
</dbReference>
<dbReference type="AlphaFoldDB" id="A0A1L7U8N1"/>
<protein>
    <submittedName>
        <fullName evidence="7">Related to mitochondrial iron transporter</fullName>
    </submittedName>
</protein>
<dbReference type="PANTHER" id="PTHR43840:SF15">
    <property type="entry name" value="MITOCHONDRIAL METAL TRANSPORTER 1-RELATED"/>
    <property type="match status" value="1"/>
</dbReference>
<evidence type="ECO:0000256" key="1">
    <source>
        <dbReference type="ARBA" id="ARBA00004141"/>
    </source>
</evidence>
<dbReference type="VEuPathDB" id="FungiDB:FMAN_15262"/>
<proteinExistence type="predicted"/>
<dbReference type="NCBIfam" id="TIGR01297">
    <property type="entry name" value="CDF"/>
    <property type="match status" value="1"/>
</dbReference>
<keyword evidence="3" id="KW-0812">Transmembrane</keyword>
<comment type="subcellular location">
    <subcellularLocation>
        <location evidence="1">Membrane</location>
        <topology evidence="1">Multi-pass membrane protein</topology>
    </subcellularLocation>
</comment>
<reference evidence="8" key="1">
    <citation type="journal article" date="2016" name="Genome Biol. Evol.">
        <title>Comparative 'omics' of the Fusarium fujikuroi species complex highlights differences in genetic potential and metabolite synthesis.</title>
        <authorList>
            <person name="Niehaus E.-M."/>
            <person name="Muensterkoetter M."/>
            <person name="Proctor R.H."/>
            <person name="Brown D.W."/>
            <person name="Sharon A."/>
            <person name="Idan Y."/>
            <person name="Oren-Young L."/>
            <person name="Sieber C.M."/>
            <person name="Novak O."/>
            <person name="Pencik A."/>
            <person name="Tarkowska D."/>
            <person name="Hromadova K."/>
            <person name="Freeman S."/>
            <person name="Maymon M."/>
            <person name="Elazar M."/>
            <person name="Youssef S.A."/>
            <person name="El-Shabrawy E.S.M."/>
            <person name="Shalaby A.B.A."/>
            <person name="Houterman P."/>
            <person name="Brock N.L."/>
            <person name="Burkhardt I."/>
            <person name="Tsavkelova E.A."/>
            <person name="Dickschat J.S."/>
            <person name="Galuszka P."/>
            <person name="Gueldener U."/>
            <person name="Tudzynski B."/>
        </authorList>
    </citation>
    <scope>NUCLEOTIDE SEQUENCE [LARGE SCALE GENOMIC DNA]</scope>
    <source>
        <strain evidence="8">MRC7560</strain>
    </source>
</reference>
<dbReference type="GO" id="GO:0098771">
    <property type="term" value="P:inorganic ion homeostasis"/>
    <property type="evidence" value="ECO:0007669"/>
    <property type="project" value="UniProtKB-ARBA"/>
</dbReference>
<dbReference type="GeneID" id="65094504"/>
<dbReference type="GO" id="GO:0030003">
    <property type="term" value="P:intracellular monoatomic cation homeostasis"/>
    <property type="evidence" value="ECO:0007669"/>
    <property type="project" value="UniProtKB-ARBA"/>
</dbReference>
<evidence type="ECO:0000256" key="4">
    <source>
        <dbReference type="ARBA" id="ARBA00022989"/>
    </source>
</evidence>
<gene>
    <name evidence="7" type="ORF">FMAN_15262</name>
</gene>
<evidence type="ECO:0000256" key="5">
    <source>
        <dbReference type="ARBA" id="ARBA00023136"/>
    </source>
</evidence>
<sequence length="344" mass="37889">MEYLMEHPQTWDASAIYQTPLCERHDDDVYVTQVGLYANLIMAVLKGVCGFMLKSKTMMADSIHSTTDLLSDIMALVTVKWSLRPATPQFPYGYGKIESLGALGMSATLLLGGTTMGYRSLCGLAARLLPASLFHAPKQVSVRMGNFDRPSFADETMSSMLVLGLSLTTVAIKEWLYRETRRIARERKSVVLASNAIHHRIDSLTEIVIIAVVLGVRVMQDTAWLDLVGGLCISLMAVQPAAELSISALYELADRSIGNEMRESISDLVREVLGEPAYKGAIDVASLTCIKSGRLLIVDVGITVPGHWLVEDMTYLEQKIRIRVETGIKSMCNIRFHMVSAVNS</sequence>
<keyword evidence="5" id="KW-0472">Membrane</keyword>
<evidence type="ECO:0000256" key="3">
    <source>
        <dbReference type="ARBA" id="ARBA00022692"/>
    </source>
</evidence>
<keyword evidence="2" id="KW-0813">Transport</keyword>
<organism evidence="7 8">
    <name type="scientific">Fusarium mangiferae</name>
    <name type="common">Mango malformation disease fungus</name>
    <dbReference type="NCBI Taxonomy" id="192010"/>
    <lineage>
        <taxon>Eukaryota</taxon>
        <taxon>Fungi</taxon>
        <taxon>Dikarya</taxon>
        <taxon>Ascomycota</taxon>
        <taxon>Pezizomycotina</taxon>
        <taxon>Sordariomycetes</taxon>
        <taxon>Hypocreomycetidae</taxon>
        <taxon>Hypocreales</taxon>
        <taxon>Nectriaceae</taxon>
        <taxon>Fusarium</taxon>
        <taxon>Fusarium fujikuroi species complex</taxon>
    </lineage>
</organism>
<dbReference type="Proteomes" id="UP000184255">
    <property type="component" value="Unassembled WGS sequence"/>
</dbReference>
<dbReference type="InterPro" id="IPR050291">
    <property type="entry name" value="CDF_Transporter"/>
</dbReference>
<feature type="domain" description="Cation efflux protein transmembrane" evidence="6">
    <location>
        <begin position="34"/>
        <end position="252"/>
    </location>
</feature>
<keyword evidence="4" id="KW-1133">Transmembrane helix</keyword>
<name>A0A1L7U8N1_FUSMA</name>
<dbReference type="InterPro" id="IPR058533">
    <property type="entry name" value="Cation_efflux_TM"/>
</dbReference>
<dbReference type="Pfam" id="PF01545">
    <property type="entry name" value="Cation_efflux"/>
    <property type="match status" value="1"/>
</dbReference>
<dbReference type="PANTHER" id="PTHR43840">
    <property type="entry name" value="MITOCHONDRIAL METAL TRANSPORTER 1-RELATED"/>
    <property type="match status" value="1"/>
</dbReference>
<dbReference type="InterPro" id="IPR027469">
    <property type="entry name" value="Cation_efflux_TMD_sf"/>
</dbReference>
<dbReference type="Gene3D" id="1.20.1510.10">
    <property type="entry name" value="Cation efflux protein transmembrane domain"/>
    <property type="match status" value="1"/>
</dbReference>
<dbReference type="EMBL" id="FCQH01000019">
    <property type="protein sequence ID" value="CVL07098.1"/>
    <property type="molecule type" value="Genomic_DNA"/>
</dbReference>
<comment type="caution">
    <text evidence="7">The sequence shown here is derived from an EMBL/GenBank/DDBJ whole genome shotgun (WGS) entry which is preliminary data.</text>
</comment>
<evidence type="ECO:0000313" key="8">
    <source>
        <dbReference type="Proteomes" id="UP000184255"/>
    </source>
</evidence>
<evidence type="ECO:0000313" key="7">
    <source>
        <dbReference type="EMBL" id="CVL07098.1"/>
    </source>
</evidence>
<keyword evidence="8" id="KW-1185">Reference proteome</keyword>
<evidence type="ECO:0000256" key="2">
    <source>
        <dbReference type="ARBA" id="ARBA00022448"/>
    </source>
</evidence>
<evidence type="ECO:0000259" key="6">
    <source>
        <dbReference type="Pfam" id="PF01545"/>
    </source>
</evidence>